<accession>A0A2V1E9D9</accession>
<dbReference type="OrthoDB" id="3790934at2759"/>
<dbReference type="AlphaFoldDB" id="A0A2V1E9D9"/>
<proteinExistence type="predicted"/>
<evidence type="ECO:0000313" key="2">
    <source>
        <dbReference type="EMBL" id="PVI05940.1"/>
    </source>
</evidence>
<name>A0A2V1E9D9_9PLEO</name>
<evidence type="ECO:0000256" key="1">
    <source>
        <dbReference type="SAM" id="MobiDB-lite"/>
    </source>
</evidence>
<keyword evidence="3" id="KW-1185">Reference proteome</keyword>
<gene>
    <name evidence="2" type="ORF">DM02DRAFT_667936</name>
</gene>
<evidence type="ECO:0000313" key="3">
    <source>
        <dbReference type="Proteomes" id="UP000244855"/>
    </source>
</evidence>
<reference evidence="2 3" key="1">
    <citation type="journal article" date="2018" name="Sci. Rep.">
        <title>Comparative genomics provides insights into the lifestyle and reveals functional heterogeneity of dark septate endophytic fungi.</title>
        <authorList>
            <person name="Knapp D.G."/>
            <person name="Nemeth J.B."/>
            <person name="Barry K."/>
            <person name="Hainaut M."/>
            <person name="Henrissat B."/>
            <person name="Johnson J."/>
            <person name="Kuo A."/>
            <person name="Lim J.H.P."/>
            <person name="Lipzen A."/>
            <person name="Nolan M."/>
            <person name="Ohm R.A."/>
            <person name="Tamas L."/>
            <person name="Grigoriev I.V."/>
            <person name="Spatafora J.W."/>
            <person name="Nagy L.G."/>
            <person name="Kovacs G.M."/>
        </authorList>
    </citation>
    <scope>NUCLEOTIDE SEQUENCE [LARGE SCALE GENOMIC DNA]</scope>
    <source>
        <strain evidence="2 3">DSE2036</strain>
    </source>
</reference>
<protein>
    <submittedName>
        <fullName evidence="2">Uncharacterized protein</fullName>
    </submittedName>
</protein>
<feature type="region of interest" description="Disordered" evidence="1">
    <location>
        <begin position="420"/>
        <end position="441"/>
    </location>
</feature>
<dbReference type="Proteomes" id="UP000244855">
    <property type="component" value="Unassembled WGS sequence"/>
</dbReference>
<organism evidence="2 3">
    <name type="scientific">Periconia macrospinosa</name>
    <dbReference type="NCBI Taxonomy" id="97972"/>
    <lineage>
        <taxon>Eukaryota</taxon>
        <taxon>Fungi</taxon>
        <taxon>Dikarya</taxon>
        <taxon>Ascomycota</taxon>
        <taxon>Pezizomycotina</taxon>
        <taxon>Dothideomycetes</taxon>
        <taxon>Pleosporomycetidae</taxon>
        <taxon>Pleosporales</taxon>
        <taxon>Massarineae</taxon>
        <taxon>Periconiaceae</taxon>
        <taxon>Periconia</taxon>
    </lineage>
</organism>
<sequence length="441" mass="48094">MAPPKRQITLKDVQACLSANSTLPYSRLLRELVTTNANSPLKCTPKTAGRFGSVMVTLTKQSPFRYTLKTVSTPARVRDVLLNELETHKEKDPSARFCCPHINDSTDAMSDEDTAKHLINQLPHPTFTAPHCIPDLPCPYLDGISSFPEDDTCSFPAIQTMLSTSVLPAGTPIPLQHQNESTAYCTLLVGSIVWMVWPPTRENLTALQTAYDSCSANPSSAGSILDETAKRLIGGVTFVHNVGEVMRLPPFCIILGQAMKMSAVCKYSVVDASRIVPTLKMLPFIRSWWLMDGAGIERRTKFGSALLDVVEEILNGAFETFKAEEYSVLGAEQRKGVLTDLLEAWDDIIHGFMGILTAERANELKEMMKELLEMVGGVAVTCAICRTSTGMGASLSDHFDNEHWPRSGAGIVEQTLPVDDDNDAVGQFPAGPATLPPSHQG</sequence>
<dbReference type="EMBL" id="KZ805311">
    <property type="protein sequence ID" value="PVI05940.1"/>
    <property type="molecule type" value="Genomic_DNA"/>
</dbReference>